<dbReference type="AlphaFoldDB" id="A0A165GNG1"/>
<sequence>MQSTRHSIALLARGSSSPLRTTCTAAARNGTTPRHFQSSRSFSLANQTRDLRRHNIPALSSVASPSSSFSRSLSTTCARWTASDAPSSGTSAPAVNSQQQQQQQSEQAQQEQEKQQQPAYELTFTCKPCSHRSAHRVSKQGYHKGTVLITCPSCKNRHVISDHLKIFSDKPMTIEDLMREKGQLVKKGSLGTDGDVEFWDDGTSTERQTQ</sequence>
<dbReference type="InterPro" id="IPR024158">
    <property type="entry name" value="Mt_import_TIM15"/>
</dbReference>
<dbReference type="Pfam" id="PF05180">
    <property type="entry name" value="zf-DNL"/>
    <property type="match status" value="1"/>
</dbReference>
<evidence type="ECO:0000256" key="5">
    <source>
        <dbReference type="SAM" id="MobiDB-lite"/>
    </source>
</evidence>
<feature type="domain" description="DNL-type" evidence="6">
    <location>
        <begin position="115"/>
        <end position="210"/>
    </location>
</feature>
<keyword evidence="1" id="KW-0479">Metal-binding</keyword>
<evidence type="ECO:0000256" key="2">
    <source>
        <dbReference type="ARBA" id="ARBA00022771"/>
    </source>
</evidence>
<keyword evidence="8" id="KW-1185">Reference proteome</keyword>
<feature type="compositionally biased region" description="Polar residues" evidence="5">
    <location>
        <begin position="84"/>
        <end position="97"/>
    </location>
</feature>
<accession>A0A165GNG1</accession>
<dbReference type="PROSITE" id="PS51501">
    <property type="entry name" value="ZF_DNL"/>
    <property type="match status" value="1"/>
</dbReference>
<feature type="compositionally biased region" description="Low complexity" evidence="5">
    <location>
        <begin position="98"/>
        <end position="110"/>
    </location>
</feature>
<evidence type="ECO:0000256" key="1">
    <source>
        <dbReference type="ARBA" id="ARBA00022723"/>
    </source>
</evidence>
<protein>
    <submittedName>
        <fullName evidence="7">Zf-DNL-domain-containing protein</fullName>
    </submittedName>
</protein>
<evidence type="ECO:0000313" key="7">
    <source>
        <dbReference type="EMBL" id="KZF22403.1"/>
    </source>
</evidence>
<keyword evidence="2 4" id="KW-0863">Zinc-finger</keyword>
<dbReference type="GO" id="GO:0006457">
    <property type="term" value="P:protein folding"/>
    <property type="evidence" value="ECO:0007669"/>
    <property type="project" value="TreeGrafter"/>
</dbReference>
<dbReference type="RefSeq" id="XP_018187958.1">
    <property type="nucleotide sequence ID" value="XM_018335204.1"/>
</dbReference>
<dbReference type="PANTHER" id="PTHR20922:SF13">
    <property type="entry name" value="DNL-TYPE ZINC FINGER PROTEIN"/>
    <property type="match status" value="1"/>
</dbReference>
<organism evidence="7 8">
    <name type="scientific">Xylona heveae (strain CBS 132557 / TC161)</name>
    <dbReference type="NCBI Taxonomy" id="1328760"/>
    <lineage>
        <taxon>Eukaryota</taxon>
        <taxon>Fungi</taxon>
        <taxon>Dikarya</taxon>
        <taxon>Ascomycota</taxon>
        <taxon>Pezizomycotina</taxon>
        <taxon>Xylonomycetes</taxon>
        <taxon>Xylonales</taxon>
        <taxon>Xylonaceae</taxon>
        <taxon>Xylona</taxon>
    </lineage>
</organism>
<feature type="region of interest" description="Disordered" evidence="5">
    <location>
        <begin position="187"/>
        <end position="210"/>
    </location>
</feature>
<evidence type="ECO:0000256" key="4">
    <source>
        <dbReference type="PROSITE-ProRule" id="PRU00834"/>
    </source>
</evidence>
<name>A0A165GNG1_XYLHT</name>
<feature type="region of interest" description="Disordered" evidence="5">
    <location>
        <begin position="80"/>
        <end position="116"/>
    </location>
</feature>
<proteinExistence type="predicted"/>
<dbReference type="OrthoDB" id="512667at2759"/>
<dbReference type="GeneID" id="28900341"/>
<dbReference type="PANTHER" id="PTHR20922">
    <property type="entry name" value="DNL-TYPE ZINC FINGER PROTEIN"/>
    <property type="match status" value="1"/>
</dbReference>
<dbReference type="InterPro" id="IPR007853">
    <property type="entry name" value="Znf_DNL-typ"/>
</dbReference>
<dbReference type="InParanoid" id="A0A165GNG1"/>
<evidence type="ECO:0000259" key="6">
    <source>
        <dbReference type="PROSITE" id="PS51501"/>
    </source>
</evidence>
<evidence type="ECO:0000256" key="3">
    <source>
        <dbReference type="ARBA" id="ARBA00022833"/>
    </source>
</evidence>
<dbReference type="STRING" id="1328760.A0A165GNG1"/>
<dbReference type="GO" id="GO:0005739">
    <property type="term" value="C:mitochondrion"/>
    <property type="evidence" value="ECO:0007669"/>
    <property type="project" value="TreeGrafter"/>
</dbReference>
<dbReference type="OMA" id="ESPGDKF"/>
<reference evidence="7 8" key="1">
    <citation type="journal article" date="2016" name="Fungal Biol.">
        <title>The genome of Xylona heveae provides a window into fungal endophytism.</title>
        <authorList>
            <person name="Gazis R."/>
            <person name="Kuo A."/>
            <person name="Riley R."/>
            <person name="LaButti K."/>
            <person name="Lipzen A."/>
            <person name="Lin J."/>
            <person name="Amirebrahimi M."/>
            <person name="Hesse C.N."/>
            <person name="Spatafora J.W."/>
            <person name="Henrissat B."/>
            <person name="Hainaut M."/>
            <person name="Grigoriev I.V."/>
            <person name="Hibbett D.S."/>
        </authorList>
    </citation>
    <scope>NUCLEOTIDE SEQUENCE [LARGE SCALE GENOMIC DNA]</scope>
    <source>
        <strain evidence="7 8">TC161</strain>
    </source>
</reference>
<dbReference type="GO" id="GO:0051087">
    <property type="term" value="F:protein-folding chaperone binding"/>
    <property type="evidence" value="ECO:0007669"/>
    <property type="project" value="TreeGrafter"/>
</dbReference>
<keyword evidence="3" id="KW-0862">Zinc</keyword>
<dbReference type="Proteomes" id="UP000076632">
    <property type="component" value="Unassembled WGS sequence"/>
</dbReference>
<gene>
    <name evidence="7" type="ORF">L228DRAFT_268868</name>
</gene>
<dbReference type="GO" id="GO:0030150">
    <property type="term" value="P:protein import into mitochondrial matrix"/>
    <property type="evidence" value="ECO:0007669"/>
    <property type="project" value="TreeGrafter"/>
</dbReference>
<dbReference type="GO" id="GO:0008270">
    <property type="term" value="F:zinc ion binding"/>
    <property type="evidence" value="ECO:0007669"/>
    <property type="project" value="UniProtKB-KW"/>
</dbReference>
<dbReference type="GO" id="GO:0050821">
    <property type="term" value="P:protein stabilization"/>
    <property type="evidence" value="ECO:0007669"/>
    <property type="project" value="TreeGrafter"/>
</dbReference>
<dbReference type="EMBL" id="KV407459">
    <property type="protein sequence ID" value="KZF22403.1"/>
    <property type="molecule type" value="Genomic_DNA"/>
</dbReference>
<evidence type="ECO:0000313" key="8">
    <source>
        <dbReference type="Proteomes" id="UP000076632"/>
    </source>
</evidence>